<proteinExistence type="predicted"/>
<dbReference type="Proteomes" id="UP000518255">
    <property type="component" value="Unassembled WGS sequence"/>
</dbReference>
<accession>A0A7W3TZZ4</accession>
<reference evidence="1 2" key="1">
    <citation type="submission" date="2020-07" db="EMBL/GenBank/DDBJ databases">
        <title>Description of Limosilactobacillus balticus sp. nov., Limosilactobacillus agrestis sp. nov., Limosilactobacillus albertensis sp. nov., Limosilactobacillus rudii sp. nov., Limosilactobacillus fastidiosus sp. nov., five novel Limosilactobacillus species isolated from the vertebrate gastrointestinal tract, and proposal of 6 subspecies of Limosilactobacillus reuteri adapted to the gastrointestinal tract of specific vertebrate hosts.</title>
        <authorList>
            <person name="Li F."/>
            <person name="Cheng C."/>
            <person name="Zheng J."/>
            <person name="Quevedo R.M."/>
            <person name="Li J."/>
            <person name="Roos S."/>
            <person name="Gaenzle M.G."/>
            <person name="Walter J."/>
        </authorList>
    </citation>
    <scope>NUCLEOTIDE SEQUENCE [LARGE SCALE GENOMIC DNA]</scope>
    <source>
        <strain evidence="1 2">WF-MA3-C</strain>
    </source>
</reference>
<evidence type="ECO:0000313" key="2">
    <source>
        <dbReference type="Proteomes" id="UP000518255"/>
    </source>
</evidence>
<dbReference type="EMBL" id="JACIUY010000059">
    <property type="protein sequence ID" value="MBB1086398.1"/>
    <property type="molecule type" value="Genomic_DNA"/>
</dbReference>
<protein>
    <submittedName>
        <fullName evidence="1">Uncharacterized protein</fullName>
    </submittedName>
</protein>
<name>A0A7W3TZZ4_9LACO</name>
<dbReference type="AlphaFoldDB" id="A0A7W3TZZ4"/>
<dbReference type="RefSeq" id="WP_182581266.1">
    <property type="nucleotide sequence ID" value="NZ_JACIUY010000059.1"/>
</dbReference>
<evidence type="ECO:0000313" key="1">
    <source>
        <dbReference type="EMBL" id="MBB1086398.1"/>
    </source>
</evidence>
<comment type="caution">
    <text evidence="1">The sequence shown here is derived from an EMBL/GenBank/DDBJ whole genome shotgun (WGS) entry which is preliminary data.</text>
</comment>
<sequence>MKIDEFIEKVSWNDRMEAERVGSSMIAIYDDSEHEIIGIPCNATNLLEITFLDDYSIYSFGKQSREYLSALIEEFLHTPVKERSSEKKYRLRWLKDKDNGYEVYVGIKNKTGCWCFDYDADCKTIFNKRDLELLKKWNPELASAIDVMKEPVEE</sequence>
<gene>
    <name evidence="1" type="ORF">H5R63_06335</name>
</gene>
<organism evidence="1 2">
    <name type="scientific">Limosilactobacillus fastidiosus</name>
    <dbReference type="NCBI Taxonomy" id="2759855"/>
    <lineage>
        <taxon>Bacteria</taxon>
        <taxon>Bacillati</taxon>
        <taxon>Bacillota</taxon>
        <taxon>Bacilli</taxon>
        <taxon>Lactobacillales</taxon>
        <taxon>Lactobacillaceae</taxon>
        <taxon>Limosilactobacillus</taxon>
    </lineage>
</organism>